<dbReference type="AlphaFoldDB" id="A0A951QLR0"/>
<dbReference type="Proteomes" id="UP000729701">
    <property type="component" value="Unassembled WGS sequence"/>
</dbReference>
<keyword evidence="1" id="KW-0812">Transmembrane</keyword>
<dbReference type="EMBL" id="JAHHGZ010000004">
    <property type="protein sequence ID" value="MBW4666850.1"/>
    <property type="molecule type" value="Genomic_DNA"/>
</dbReference>
<name>A0A951QLR0_9CYAN</name>
<reference evidence="2" key="1">
    <citation type="submission" date="2021-05" db="EMBL/GenBank/DDBJ databases">
        <authorList>
            <person name="Pietrasiak N."/>
            <person name="Ward R."/>
            <person name="Stajich J.E."/>
            <person name="Kurbessoian T."/>
        </authorList>
    </citation>
    <scope>NUCLEOTIDE SEQUENCE</scope>
    <source>
        <strain evidence="2">GSE-NOS-MK-12-04C</strain>
    </source>
</reference>
<keyword evidence="1" id="KW-0472">Membrane</keyword>
<accession>A0A951QLR0</accession>
<protein>
    <submittedName>
        <fullName evidence="2">Uncharacterized protein</fullName>
    </submittedName>
</protein>
<evidence type="ECO:0000313" key="2">
    <source>
        <dbReference type="EMBL" id="MBW4666850.1"/>
    </source>
</evidence>
<gene>
    <name evidence="2" type="ORF">KME60_05250</name>
</gene>
<sequence length="53" mass="6085">MLECLLVILYMQGFLIPHAYLYLCLRFVVAAEITGLGKEIFSTSWRSPFQSQS</sequence>
<proteinExistence type="predicted"/>
<comment type="caution">
    <text evidence="2">The sequence shown here is derived from an EMBL/GenBank/DDBJ whole genome shotgun (WGS) entry which is preliminary data.</text>
</comment>
<evidence type="ECO:0000313" key="3">
    <source>
        <dbReference type="Proteomes" id="UP000729701"/>
    </source>
</evidence>
<organism evidence="2 3">
    <name type="scientific">Cyanomargarita calcarea GSE-NOS-MK-12-04C</name>
    <dbReference type="NCBI Taxonomy" id="2839659"/>
    <lineage>
        <taxon>Bacteria</taxon>
        <taxon>Bacillati</taxon>
        <taxon>Cyanobacteriota</taxon>
        <taxon>Cyanophyceae</taxon>
        <taxon>Nostocales</taxon>
        <taxon>Cyanomargaritaceae</taxon>
        <taxon>Cyanomargarita</taxon>
    </lineage>
</organism>
<feature type="transmembrane region" description="Helical" evidence="1">
    <location>
        <begin position="6"/>
        <end position="29"/>
    </location>
</feature>
<keyword evidence="1" id="KW-1133">Transmembrane helix</keyword>
<reference evidence="2" key="2">
    <citation type="journal article" date="2022" name="Microbiol. Resour. Announc.">
        <title>Metagenome Sequencing to Explore Phylogenomics of Terrestrial Cyanobacteria.</title>
        <authorList>
            <person name="Ward R.D."/>
            <person name="Stajich J.E."/>
            <person name="Johansen J.R."/>
            <person name="Huntemann M."/>
            <person name="Clum A."/>
            <person name="Foster B."/>
            <person name="Foster B."/>
            <person name="Roux S."/>
            <person name="Palaniappan K."/>
            <person name="Varghese N."/>
            <person name="Mukherjee S."/>
            <person name="Reddy T.B.K."/>
            <person name="Daum C."/>
            <person name="Copeland A."/>
            <person name="Chen I.A."/>
            <person name="Ivanova N.N."/>
            <person name="Kyrpides N.C."/>
            <person name="Shapiro N."/>
            <person name="Eloe-Fadrosh E.A."/>
            <person name="Pietrasiak N."/>
        </authorList>
    </citation>
    <scope>NUCLEOTIDE SEQUENCE</scope>
    <source>
        <strain evidence="2">GSE-NOS-MK-12-04C</strain>
    </source>
</reference>
<evidence type="ECO:0000256" key="1">
    <source>
        <dbReference type="SAM" id="Phobius"/>
    </source>
</evidence>